<dbReference type="Gene3D" id="3.40.50.2000">
    <property type="entry name" value="Glycogen Phosphorylase B"/>
    <property type="match status" value="2"/>
</dbReference>
<dbReference type="InterPro" id="IPR028098">
    <property type="entry name" value="Glyco_trans_4-like_N"/>
</dbReference>
<comment type="caution">
    <text evidence="2">The sequence shown here is derived from an EMBL/GenBank/DDBJ whole genome shotgun (WGS) entry which is preliminary data.</text>
</comment>
<dbReference type="CDD" id="cd03814">
    <property type="entry name" value="GT4-like"/>
    <property type="match status" value="1"/>
</dbReference>
<dbReference type="RefSeq" id="WP_229729340.1">
    <property type="nucleotide sequence ID" value="NZ_BMCP01000002.1"/>
</dbReference>
<evidence type="ECO:0000259" key="1">
    <source>
        <dbReference type="Pfam" id="PF13439"/>
    </source>
</evidence>
<dbReference type="EMBL" id="BMCP01000002">
    <property type="protein sequence ID" value="GGE43019.1"/>
    <property type="molecule type" value="Genomic_DNA"/>
</dbReference>
<evidence type="ECO:0000313" key="2">
    <source>
        <dbReference type="EMBL" id="GGE43019.1"/>
    </source>
</evidence>
<organism evidence="2 3">
    <name type="scientific">Agaricicola taiwanensis</name>
    <dbReference type="NCBI Taxonomy" id="591372"/>
    <lineage>
        <taxon>Bacteria</taxon>
        <taxon>Pseudomonadati</taxon>
        <taxon>Pseudomonadota</taxon>
        <taxon>Alphaproteobacteria</taxon>
        <taxon>Rhodobacterales</taxon>
        <taxon>Paracoccaceae</taxon>
        <taxon>Agaricicola</taxon>
    </lineage>
</organism>
<dbReference type="Proteomes" id="UP000602745">
    <property type="component" value="Unassembled WGS sequence"/>
</dbReference>
<proteinExistence type="predicted"/>
<accession>A0A8J3DUK8</accession>
<gene>
    <name evidence="2" type="ORF">GCM10007276_20340</name>
</gene>
<dbReference type="Pfam" id="PF13439">
    <property type="entry name" value="Glyco_transf_4"/>
    <property type="match status" value="1"/>
</dbReference>
<feature type="domain" description="Glycosyltransferase subfamily 4-like N-terminal" evidence="1">
    <location>
        <begin position="14"/>
        <end position="163"/>
    </location>
</feature>
<dbReference type="AlphaFoldDB" id="A0A8J3DUK8"/>
<evidence type="ECO:0000313" key="3">
    <source>
        <dbReference type="Proteomes" id="UP000602745"/>
    </source>
</evidence>
<dbReference type="InterPro" id="IPR050194">
    <property type="entry name" value="Glycosyltransferase_grp1"/>
</dbReference>
<name>A0A8J3DUK8_9RHOB</name>
<protein>
    <submittedName>
        <fullName evidence="2">GDP-mannose-dependent alpha-mannosyltransferase</fullName>
    </submittedName>
</protein>
<dbReference type="PANTHER" id="PTHR45947">
    <property type="entry name" value="SULFOQUINOVOSYL TRANSFERASE SQD2"/>
    <property type="match status" value="1"/>
</dbReference>
<dbReference type="PANTHER" id="PTHR45947:SF3">
    <property type="entry name" value="SULFOQUINOVOSYL TRANSFERASE SQD2"/>
    <property type="match status" value="1"/>
</dbReference>
<dbReference type="SUPFAM" id="SSF53756">
    <property type="entry name" value="UDP-Glycosyltransferase/glycogen phosphorylase"/>
    <property type="match status" value="1"/>
</dbReference>
<reference evidence="2" key="2">
    <citation type="submission" date="2020-09" db="EMBL/GenBank/DDBJ databases">
        <authorList>
            <person name="Sun Q."/>
            <person name="Sedlacek I."/>
        </authorList>
    </citation>
    <scope>NUCLEOTIDE SEQUENCE</scope>
    <source>
        <strain evidence="2">CCM 7684</strain>
    </source>
</reference>
<sequence length="357" mass="39299">MRILIASDAWQPQINGVVRTLERLGQELPALGAQVDYLTPQDYRTLPMPTYPDIRMALTSPANVARRIAQHDPEHVHIATEGPLGIMARRACLASGRAFTTSYHTRFPEYLRARVPVPEAWTYAWLRRFHNDGSATLAATPTLVSDLRARGFDNVVLWSRGVDGDLFRPRDRRVLDLPGPIFLSVGRIAIEKNLEAFLSLDLPGSKVVVGDGPALAQLKARYPDTVFLGARTGEDLAAIYASADVFVFPSLTDTFGIVLLEALASGLPVAAYPVMGPIDVIGGTEAGVLDADLKTACLAALNLSREKARELALRHSWTACAQLFLDEARAAKFSRAVRQRGRILPRMTMRRYRTTDL</sequence>
<dbReference type="GO" id="GO:0016757">
    <property type="term" value="F:glycosyltransferase activity"/>
    <property type="evidence" value="ECO:0007669"/>
    <property type="project" value="TreeGrafter"/>
</dbReference>
<keyword evidence="3" id="KW-1185">Reference proteome</keyword>
<reference evidence="2" key="1">
    <citation type="journal article" date="2014" name="Int. J. Syst. Evol. Microbiol.">
        <title>Complete genome sequence of Corynebacterium casei LMG S-19264T (=DSM 44701T), isolated from a smear-ripened cheese.</title>
        <authorList>
            <consortium name="US DOE Joint Genome Institute (JGI-PGF)"/>
            <person name="Walter F."/>
            <person name="Albersmeier A."/>
            <person name="Kalinowski J."/>
            <person name="Ruckert C."/>
        </authorList>
    </citation>
    <scope>NUCLEOTIDE SEQUENCE</scope>
    <source>
        <strain evidence="2">CCM 7684</strain>
    </source>
</reference>
<dbReference type="Pfam" id="PF13692">
    <property type="entry name" value="Glyco_trans_1_4"/>
    <property type="match status" value="1"/>
</dbReference>